<protein>
    <submittedName>
        <fullName evidence="3">Nitrate ABC transporter substrate-binding protein</fullName>
    </submittedName>
</protein>
<keyword evidence="1" id="KW-0732">Signal</keyword>
<reference evidence="3 4" key="1">
    <citation type="submission" date="2014-03" db="EMBL/GenBank/DDBJ databases">
        <title>Bradyrhizobium valentinum sp. nov., isolated from effective nodules of Lupinus mariae-josephae, a lupine endemic of basic-lime soils in Eastern Spain.</title>
        <authorList>
            <person name="Duran D."/>
            <person name="Rey L."/>
            <person name="Navarro A."/>
            <person name="Busquets A."/>
            <person name="Imperial J."/>
            <person name="Ruiz-Argueso T."/>
        </authorList>
    </citation>
    <scope>NUCLEOTIDE SEQUENCE [LARGE SCALE GENOMIC DNA]</scope>
    <source>
        <strain evidence="3 4">PAC68</strain>
    </source>
</reference>
<evidence type="ECO:0000313" key="3">
    <source>
        <dbReference type="EMBL" id="KRQ96516.1"/>
    </source>
</evidence>
<evidence type="ECO:0000313" key="4">
    <source>
        <dbReference type="Proteomes" id="UP000050863"/>
    </source>
</evidence>
<gene>
    <name evidence="3" type="ORF">CQ12_08565</name>
</gene>
<dbReference type="Gene3D" id="3.40.190.10">
    <property type="entry name" value="Periplasmic binding protein-like II"/>
    <property type="match status" value="2"/>
</dbReference>
<sequence length="339" mass="37590">MNPAFLPRALTAGLLALVSALMPARAQTLDKVSFGTNWVAEAEHGGFFQAVADGTYKKYGLDVTIVPGGPNTNNRILLTAGKLDFFMSANTLQSFDAVANNVPLIAVAAIFQKDPQVFLTHPEAKITKLEDLKPLTLLVSKEGVASYFQWLKSEYGFSESKVKPYTFNPQPFIVNKQSAMQGYVTSEPYAVEKTAGFKPGVILLADHGFNAYSTLIETRREIVEKKPDLVQRFVDASMIGWYNYLYGDNSAGNAMIKQMNPEMTDELLRYSVDKMKEYGIVDSGDTLRDGIGAMTDARVASFFDKMVRAGVVRRDIDYRQAYTLRFVNKGVGLDLRPKN</sequence>
<dbReference type="STRING" id="280332.CQ12_08565"/>
<dbReference type="EMBL" id="LLXZ01000197">
    <property type="protein sequence ID" value="KRQ96516.1"/>
    <property type="molecule type" value="Genomic_DNA"/>
</dbReference>
<organism evidence="3 4">
    <name type="scientific">Bradyrhizobium jicamae</name>
    <dbReference type="NCBI Taxonomy" id="280332"/>
    <lineage>
        <taxon>Bacteria</taxon>
        <taxon>Pseudomonadati</taxon>
        <taxon>Pseudomonadota</taxon>
        <taxon>Alphaproteobacteria</taxon>
        <taxon>Hyphomicrobiales</taxon>
        <taxon>Nitrobacteraceae</taxon>
        <taxon>Bradyrhizobium</taxon>
    </lineage>
</organism>
<dbReference type="AlphaFoldDB" id="A0A0R3KSV9"/>
<dbReference type="OrthoDB" id="5372616at2"/>
<name>A0A0R3KSV9_9BRAD</name>
<dbReference type="SUPFAM" id="SSF53850">
    <property type="entry name" value="Periplasmic binding protein-like II"/>
    <property type="match status" value="1"/>
</dbReference>
<feature type="domain" description="SsuA/THI5-like" evidence="2">
    <location>
        <begin position="42"/>
        <end position="241"/>
    </location>
</feature>
<dbReference type="RefSeq" id="WP_057839621.1">
    <property type="nucleotide sequence ID" value="NZ_LLXZ01000197.1"/>
</dbReference>
<dbReference type="PANTHER" id="PTHR31528:SF3">
    <property type="entry name" value="THIAMINE BIOSYNTHESIS PROTEIN HI_0357-RELATED"/>
    <property type="match status" value="1"/>
</dbReference>
<dbReference type="Proteomes" id="UP000050863">
    <property type="component" value="Unassembled WGS sequence"/>
</dbReference>
<comment type="caution">
    <text evidence="3">The sequence shown here is derived from an EMBL/GenBank/DDBJ whole genome shotgun (WGS) entry which is preliminary data.</text>
</comment>
<dbReference type="InterPro" id="IPR015168">
    <property type="entry name" value="SsuA/THI5"/>
</dbReference>
<dbReference type="PANTHER" id="PTHR31528">
    <property type="entry name" value="4-AMINO-5-HYDROXYMETHYL-2-METHYLPYRIMIDINE PHOSPHATE SYNTHASE THI11-RELATED"/>
    <property type="match status" value="1"/>
</dbReference>
<feature type="chain" id="PRO_5006442350" evidence="1">
    <location>
        <begin position="27"/>
        <end position="339"/>
    </location>
</feature>
<feature type="signal peptide" evidence="1">
    <location>
        <begin position="1"/>
        <end position="26"/>
    </location>
</feature>
<dbReference type="InterPro" id="IPR027939">
    <property type="entry name" value="NMT1/THI5"/>
</dbReference>
<evidence type="ECO:0000256" key="1">
    <source>
        <dbReference type="SAM" id="SignalP"/>
    </source>
</evidence>
<proteinExistence type="predicted"/>
<keyword evidence="4" id="KW-1185">Reference proteome</keyword>
<accession>A0A0R3KSV9</accession>
<evidence type="ECO:0000259" key="2">
    <source>
        <dbReference type="Pfam" id="PF09084"/>
    </source>
</evidence>
<dbReference type="GO" id="GO:0009228">
    <property type="term" value="P:thiamine biosynthetic process"/>
    <property type="evidence" value="ECO:0007669"/>
    <property type="project" value="InterPro"/>
</dbReference>
<dbReference type="Pfam" id="PF09084">
    <property type="entry name" value="NMT1"/>
    <property type="match status" value="1"/>
</dbReference>